<proteinExistence type="predicted"/>
<dbReference type="AlphaFoldDB" id="A0A657LSC2"/>
<dbReference type="Proteomes" id="UP000182661">
    <property type="component" value="Unassembled WGS sequence"/>
</dbReference>
<feature type="region of interest" description="Disordered" evidence="1">
    <location>
        <begin position="357"/>
        <end position="411"/>
    </location>
</feature>
<organism evidence="3 4">
    <name type="scientific">Pararhizobium antarcticum</name>
    <dbReference type="NCBI Taxonomy" id="1798805"/>
    <lineage>
        <taxon>Bacteria</taxon>
        <taxon>Pseudomonadati</taxon>
        <taxon>Pseudomonadota</taxon>
        <taxon>Alphaproteobacteria</taxon>
        <taxon>Hyphomicrobiales</taxon>
        <taxon>Rhizobiaceae</taxon>
        <taxon>Rhizobium/Agrobacterium group</taxon>
        <taxon>Pararhizobium</taxon>
    </lineage>
</organism>
<evidence type="ECO:0000313" key="4">
    <source>
        <dbReference type="Proteomes" id="UP000182661"/>
    </source>
</evidence>
<sequence>MIKALRFLLLCASALGAPMAQAEDFDDLPPYKILRSLQFIQDSVVLGDHSAIEMQRYMLGAIDKRLRTAGIAQFEDPRNIDAALIYAMSGGNPETLDFLTSRDIEGNFDSRITDALRQYLNGKGALIVANLVKTIPEYRNTRIGPYLYLILGNAASLQDPKAAMGYYDWARLMAPGTIIEEAALRRSISLSMRGGMPEKGFSYSLSYARRFMTSPYVGQFADIFVELAVANFNAETEGKITEILEFMDRPRQREVYLRIARRAAIAGLQPLARLAAQRAEALSDVADSNKALASLYAGLVDVPSADILAAVSQMSSIPEQDLSPRDRALLQAARAVAQEVLKAPDPDSLTQATVSNVTTEASDGPSGSGESPFADPAVQGGEQPVEGGEQQVTAPESKSDPEHDNFLASSRSKIDEIDMLLKGEVK</sequence>
<gene>
    <name evidence="3" type="ORF">AX760_19570</name>
</gene>
<evidence type="ECO:0000313" key="3">
    <source>
        <dbReference type="EMBL" id="OJF95402.1"/>
    </source>
</evidence>
<keyword evidence="4" id="KW-1185">Reference proteome</keyword>
<dbReference type="EMBL" id="LSRP01000094">
    <property type="protein sequence ID" value="OJF95402.1"/>
    <property type="molecule type" value="Genomic_DNA"/>
</dbReference>
<comment type="caution">
    <text evidence="3">The sequence shown here is derived from an EMBL/GenBank/DDBJ whole genome shotgun (WGS) entry which is preliminary data.</text>
</comment>
<feature type="compositionally biased region" description="Low complexity" evidence="1">
    <location>
        <begin position="378"/>
        <end position="392"/>
    </location>
</feature>
<accession>A0A657LSC2</accession>
<name>A0A657LSC2_9HYPH</name>
<dbReference type="RefSeq" id="WP_071833786.1">
    <property type="nucleotide sequence ID" value="NZ_LSRP01000094.1"/>
</dbReference>
<evidence type="ECO:0000256" key="2">
    <source>
        <dbReference type="SAM" id="SignalP"/>
    </source>
</evidence>
<keyword evidence="2" id="KW-0732">Signal</keyword>
<feature type="chain" id="PRO_5024843244" evidence="2">
    <location>
        <begin position="23"/>
        <end position="426"/>
    </location>
</feature>
<protein>
    <submittedName>
        <fullName evidence="3">Chemotaxis protein</fullName>
    </submittedName>
</protein>
<feature type="signal peptide" evidence="2">
    <location>
        <begin position="1"/>
        <end position="22"/>
    </location>
</feature>
<dbReference type="NCBIfam" id="NF009442">
    <property type="entry name" value="PRK12798.1-4"/>
    <property type="match status" value="1"/>
</dbReference>
<dbReference type="OrthoDB" id="9812933at2"/>
<reference evidence="3 4" key="1">
    <citation type="submission" date="2016-02" db="EMBL/GenBank/DDBJ databases">
        <title>Genome sequencing of a beta-galactosidase producing bacteria Rhizobium sp. 59.</title>
        <authorList>
            <person name="Wang D."/>
            <person name="Kot W."/>
            <person name="Qin Y."/>
            <person name="Hansen L."/>
            <person name="Naqvi K."/>
            <person name="Rensing C."/>
        </authorList>
    </citation>
    <scope>NUCLEOTIDE SEQUENCE [LARGE SCALE GENOMIC DNA]</scope>
    <source>
        <strain evidence="3 4">59</strain>
    </source>
</reference>
<evidence type="ECO:0000256" key="1">
    <source>
        <dbReference type="SAM" id="MobiDB-lite"/>
    </source>
</evidence>